<dbReference type="EMBL" id="LR743599">
    <property type="protein sequence ID" value="CAA2629647.1"/>
    <property type="molecule type" value="Genomic_DNA"/>
</dbReference>
<dbReference type="PANTHER" id="PTHR46148:SF57">
    <property type="entry name" value="OS12G0499874 PROTEIN"/>
    <property type="match status" value="1"/>
</dbReference>
<dbReference type="Pfam" id="PF24626">
    <property type="entry name" value="SH3_Tf2-1"/>
    <property type="match status" value="1"/>
</dbReference>
<dbReference type="InterPro" id="IPR056924">
    <property type="entry name" value="SH3_Tf2-1"/>
</dbReference>
<keyword evidence="3" id="KW-1185">Reference proteome</keyword>
<dbReference type="PANTHER" id="PTHR46148">
    <property type="entry name" value="CHROMO DOMAIN-CONTAINING PROTEIN"/>
    <property type="match status" value="1"/>
</dbReference>
<reference evidence="2 3" key="1">
    <citation type="submission" date="2019-12" db="EMBL/GenBank/DDBJ databases">
        <authorList>
            <person name="Scholz U."/>
            <person name="Mascher M."/>
            <person name="Fiebig A."/>
        </authorList>
    </citation>
    <scope>NUCLEOTIDE SEQUENCE</scope>
</reference>
<sequence length="94" mass="10784">MKSLARKVNEKLSPKFFGPYKIISRMGQTAYKLDLPSASSIHLVFYISQLLRALATANLPQQFSPSLSLDMKWQVQLQSIIDPEVLMEWDKLRS</sequence>
<dbReference type="Proteomes" id="UP001189122">
    <property type="component" value="Unassembled WGS sequence"/>
</dbReference>
<protein>
    <recommendedName>
        <fullName evidence="1">Tf2-1-like SH3-like domain-containing protein</fullName>
    </recommendedName>
</protein>
<evidence type="ECO:0000313" key="3">
    <source>
        <dbReference type="Proteomes" id="UP001189122"/>
    </source>
</evidence>
<accession>A0A7I8JFF7</accession>
<name>A0A7I8JFF7_SPIIN</name>
<proteinExistence type="predicted"/>
<evidence type="ECO:0000259" key="1">
    <source>
        <dbReference type="Pfam" id="PF24626"/>
    </source>
</evidence>
<dbReference type="AlphaFoldDB" id="A0A7I8JFF7"/>
<gene>
    <name evidence="2" type="ORF">SI7747_12015285</name>
</gene>
<feature type="domain" description="Tf2-1-like SH3-like" evidence="1">
    <location>
        <begin position="4"/>
        <end position="51"/>
    </location>
</feature>
<dbReference type="EMBL" id="CACRZD030000012">
    <property type="protein sequence ID" value="CAA6668890.1"/>
    <property type="molecule type" value="Genomic_DNA"/>
</dbReference>
<evidence type="ECO:0000313" key="2">
    <source>
        <dbReference type="EMBL" id="CAA2629647.1"/>
    </source>
</evidence>
<organism evidence="2">
    <name type="scientific">Spirodela intermedia</name>
    <name type="common">Intermediate duckweed</name>
    <dbReference type="NCBI Taxonomy" id="51605"/>
    <lineage>
        <taxon>Eukaryota</taxon>
        <taxon>Viridiplantae</taxon>
        <taxon>Streptophyta</taxon>
        <taxon>Embryophyta</taxon>
        <taxon>Tracheophyta</taxon>
        <taxon>Spermatophyta</taxon>
        <taxon>Magnoliopsida</taxon>
        <taxon>Liliopsida</taxon>
        <taxon>Araceae</taxon>
        <taxon>Lemnoideae</taxon>
        <taxon>Spirodela</taxon>
    </lineage>
</organism>